<evidence type="ECO:0000313" key="2">
    <source>
        <dbReference type="Proteomes" id="UP000233837"/>
    </source>
</evidence>
<keyword evidence="2" id="KW-1185">Reference proteome</keyword>
<sequence length="67" mass="7424">MRAIEILIPLAFNDARQGVRQNNTIMAKRAWDVRPLAENGISGICARVSRRRTGTRSSSSFVCVCVC</sequence>
<evidence type="ECO:0000313" key="1">
    <source>
        <dbReference type="EMBL" id="PKU67478.1"/>
    </source>
</evidence>
<dbReference type="Proteomes" id="UP000233837">
    <property type="component" value="Unassembled WGS sequence"/>
</dbReference>
<proteinExistence type="predicted"/>
<reference evidence="1 2" key="2">
    <citation type="journal article" date="2017" name="Nature">
        <title>The Apostasia genome and the evolution of orchids.</title>
        <authorList>
            <person name="Zhang G.Q."/>
            <person name="Liu K.W."/>
            <person name="Li Z."/>
            <person name="Lohaus R."/>
            <person name="Hsiao Y.Y."/>
            <person name="Niu S.C."/>
            <person name="Wang J.Y."/>
            <person name="Lin Y.C."/>
            <person name="Xu Q."/>
            <person name="Chen L.J."/>
            <person name="Yoshida K."/>
            <person name="Fujiwara S."/>
            <person name="Wang Z.W."/>
            <person name="Zhang Y.Q."/>
            <person name="Mitsuda N."/>
            <person name="Wang M."/>
            <person name="Liu G.H."/>
            <person name="Pecoraro L."/>
            <person name="Huang H.X."/>
            <person name="Xiao X.J."/>
            <person name="Lin M."/>
            <person name="Wu X.Y."/>
            <person name="Wu W.L."/>
            <person name="Chen Y.Y."/>
            <person name="Chang S.B."/>
            <person name="Sakamoto S."/>
            <person name="Ohme-Takagi M."/>
            <person name="Yagi M."/>
            <person name="Zeng S.J."/>
            <person name="Shen C.Y."/>
            <person name="Yeh C.M."/>
            <person name="Luo Y.B."/>
            <person name="Tsai W.C."/>
            <person name="Van de Peer Y."/>
            <person name="Liu Z.J."/>
        </authorList>
    </citation>
    <scope>NUCLEOTIDE SEQUENCE [LARGE SCALE GENOMIC DNA]</scope>
    <source>
        <tissue evidence="1">The whole plant</tissue>
    </source>
</reference>
<accession>A0A2I0VVP4</accession>
<dbReference type="AlphaFoldDB" id="A0A2I0VVP4"/>
<gene>
    <name evidence="1" type="ORF">MA16_Dca020404</name>
</gene>
<organism evidence="1 2">
    <name type="scientific">Dendrobium catenatum</name>
    <dbReference type="NCBI Taxonomy" id="906689"/>
    <lineage>
        <taxon>Eukaryota</taxon>
        <taxon>Viridiplantae</taxon>
        <taxon>Streptophyta</taxon>
        <taxon>Embryophyta</taxon>
        <taxon>Tracheophyta</taxon>
        <taxon>Spermatophyta</taxon>
        <taxon>Magnoliopsida</taxon>
        <taxon>Liliopsida</taxon>
        <taxon>Asparagales</taxon>
        <taxon>Orchidaceae</taxon>
        <taxon>Epidendroideae</taxon>
        <taxon>Malaxideae</taxon>
        <taxon>Dendrobiinae</taxon>
        <taxon>Dendrobium</taxon>
    </lineage>
</organism>
<protein>
    <submittedName>
        <fullName evidence="1">Uncharacterized protein</fullName>
    </submittedName>
</protein>
<reference evidence="1 2" key="1">
    <citation type="journal article" date="2016" name="Sci. Rep.">
        <title>The Dendrobium catenatum Lindl. genome sequence provides insights into polysaccharide synthase, floral development and adaptive evolution.</title>
        <authorList>
            <person name="Zhang G.Q."/>
            <person name="Xu Q."/>
            <person name="Bian C."/>
            <person name="Tsai W.C."/>
            <person name="Yeh C.M."/>
            <person name="Liu K.W."/>
            <person name="Yoshida K."/>
            <person name="Zhang L.S."/>
            <person name="Chang S.B."/>
            <person name="Chen F."/>
            <person name="Shi Y."/>
            <person name="Su Y.Y."/>
            <person name="Zhang Y.Q."/>
            <person name="Chen L.J."/>
            <person name="Yin Y."/>
            <person name="Lin M."/>
            <person name="Huang H."/>
            <person name="Deng H."/>
            <person name="Wang Z.W."/>
            <person name="Zhu S.L."/>
            <person name="Zhao X."/>
            <person name="Deng C."/>
            <person name="Niu S.C."/>
            <person name="Huang J."/>
            <person name="Wang M."/>
            <person name="Liu G.H."/>
            <person name="Yang H.J."/>
            <person name="Xiao X.J."/>
            <person name="Hsiao Y.Y."/>
            <person name="Wu W.L."/>
            <person name="Chen Y.Y."/>
            <person name="Mitsuda N."/>
            <person name="Ohme-Takagi M."/>
            <person name="Luo Y.B."/>
            <person name="Van de Peer Y."/>
            <person name="Liu Z.J."/>
        </authorList>
    </citation>
    <scope>NUCLEOTIDE SEQUENCE [LARGE SCALE GENOMIC DNA]</scope>
    <source>
        <tissue evidence="1">The whole plant</tissue>
    </source>
</reference>
<dbReference type="EMBL" id="KZ503194">
    <property type="protein sequence ID" value="PKU67478.1"/>
    <property type="molecule type" value="Genomic_DNA"/>
</dbReference>
<name>A0A2I0VVP4_9ASPA</name>